<evidence type="ECO:0000313" key="4">
    <source>
        <dbReference type="EMBL" id="KAB5596308.1"/>
    </source>
</evidence>
<feature type="compositionally biased region" description="Acidic residues" evidence="2">
    <location>
        <begin position="192"/>
        <end position="208"/>
    </location>
</feature>
<dbReference type="Pfam" id="PF05347">
    <property type="entry name" value="Complex1_LYR"/>
    <property type="match status" value="1"/>
</dbReference>
<evidence type="ECO:0000313" key="5">
    <source>
        <dbReference type="Proteomes" id="UP000383932"/>
    </source>
</evidence>
<feature type="region of interest" description="Disordered" evidence="2">
    <location>
        <begin position="145"/>
        <end position="215"/>
    </location>
</feature>
<comment type="similarity">
    <text evidence="1">Belongs to the gemin-2 family.</text>
</comment>
<dbReference type="Pfam" id="PF04938">
    <property type="entry name" value="SIP1"/>
    <property type="match status" value="1"/>
</dbReference>
<dbReference type="EMBL" id="SSOP01000002">
    <property type="protein sequence ID" value="KAB5596308.1"/>
    <property type="molecule type" value="Genomic_DNA"/>
</dbReference>
<dbReference type="InterPro" id="IPR045292">
    <property type="entry name" value="Complex1_LYR_NDUFB9_LYRM3"/>
</dbReference>
<dbReference type="OrthoDB" id="428895at2759"/>
<sequence length="541" mass="60846">MAPKRKWNQIETEDDTSLLGNQALPVADLPMDFTGEPTDGAQYLFLVRRDARSLPNTTRVINPYETFVPPSMSAARKPPHPCIPSEEWRASFEESFKAFRQAWKISQTNALPQSEIRAPRVPRAKDRDGWLHYINGSTILKEKPKLASYPPSTAFTPRSVAGARHDIRDNQGARSKLGATNIPNNIQATGIIDDEDPETNSDDGEPPTDEPRKPLPSIIKNMDDHSAIHLLMFIAHWIRKSLDGASTFAPPTTTIRPVHFPRHHQQWAFSLLAQLDTSLRSEEISHLRETARACIAAIRHDLDSDGPVEVEVDTGVPVLTLQGGQSELAPLEHIDYSSRYAHLIGTWMVVGAIASIWGQRDMWQDAEEALAGLVQVKPQCLARAAPKDSVTRIEIQQESNRPAPEVEFTLNYGASRRSTRHHHLITMSSPFSSAHRLHVKSLYKRYLIDAQNWCIRRDLWRNRAIEIRAEFERNRNVKDPRAIAQIMADAEARLAARAHPDPYTHAMYPGGTKWCVYSSVDSKFKAYFDFIGGIIGSVTCL</sequence>
<dbReference type="CDD" id="cd20263">
    <property type="entry name" value="Complex1_LYR_NDUFB9_LYRM3"/>
    <property type="match status" value="1"/>
</dbReference>
<dbReference type="InterPro" id="IPR008011">
    <property type="entry name" value="Complex1_LYR_dom"/>
</dbReference>
<dbReference type="InterPro" id="IPR035426">
    <property type="entry name" value="Gemin2/Brr1"/>
</dbReference>
<keyword evidence="5" id="KW-1185">Reference proteome</keyword>
<dbReference type="Gene3D" id="1.20.58.1070">
    <property type="match status" value="1"/>
</dbReference>
<reference evidence="4 5" key="1">
    <citation type="journal article" date="2019" name="Fungal Biol. Biotechnol.">
        <title>Draft genome sequence of fastidious pathogen Ceratobasidium theobromae, which causes vascular-streak dieback in Theobroma cacao.</title>
        <authorList>
            <person name="Ali S.S."/>
            <person name="Asman A."/>
            <person name="Shao J."/>
            <person name="Firmansyah A.P."/>
            <person name="Susilo A.W."/>
            <person name="Rosmana A."/>
            <person name="McMahon P."/>
            <person name="Junaid M."/>
            <person name="Guest D."/>
            <person name="Kheng T.Y."/>
            <person name="Meinhardt L.W."/>
            <person name="Bailey B.A."/>
        </authorList>
    </citation>
    <scope>NUCLEOTIDE SEQUENCE [LARGE SCALE GENOMIC DNA]</scope>
    <source>
        <strain evidence="4 5">CT2</strain>
    </source>
</reference>
<dbReference type="AlphaFoldDB" id="A0A5N5QX99"/>
<protein>
    <submittedName>
        <fullName evidence="4">Survival motor neuron interacting protein</fullName>
    </submittedName>
</protein>
<dbReference type="PANTHER" id="PTHR12794">
    <property type="entry name" value="GEMIN2"/>
    <property type="match status" value="1"/>
</dbReference>
<dbReference type="GO" id="GO:0005634">
    <property type="term" value="C:nucleus"/>
    <property type="evidence" value="ECO:0007669"/>
    <property type="project" value="TreeGrafter"/>
</dbReference>
<gene>
    <name evidence="4" type="ORF">CTheo_293</name>
</gene>
<organism evidence="4 5">
    <name type="scientific">Ceratobasidium theobromae</name>
    <dbReference type="NCBI Taxonomy" id="1582974"/>
    <lineage>
        <taxon>Eukaryota</taxon>
        <taxon>Fungi</taxon>
        <taxon>Dikarya</taxon>
        <taxon>Basidiomycota</taxon>
        <taxon>Agaricomycotina</taxon>
        <taxon>Agaricomycetes</taxon>
        <taxon>Cantharellales</taxon>
        <taxon>Ceratobasidiaceae</taxon>
        <taxon>Ceratobasidium</taxon>
    </lineage>
</organism>
<evidence type="ECO:0000259" key="3">
    <source>
        <dbReference type="Pfam" id="PF05347"/>
    </source>
</evidence>
<evidence type="ECO:0000256" key="1">
    <source>
        <dbReference type="ARBA" id="ARBA00025758"/>
    </source>
</evidence>
<comment type="caution">
    <text evidence="4">The sequence shown here is derived from an EMBL/GenBank/DDBJ whole genome shotgun (WGS) entry which is preliminary data.</text>
</comment>
<dbReference type="PANTHER" id="PTHR12794:SF0">
    <property type="entry name" value="GEM-ASSOCIATED PROTEIN 2"/>
    <property type="match status" value="1"/>
</dbReference>
<feature type="domain" description="Complex 1 LYR protein" evidence="3">
    <location>
        <begin position="438"/>
        <end position="494"/>
    </location>
</feature>
<accession>A0A5N5QX99</accession>
<evidence type="ECO:0000256" key="2">
    <source>
        <dbReference type="SAM" id="MobiDB-lite"/>
    </source>
</evidence>
<dbReference type="Proteomes" id="UP000383932">
    <property type="component" value="Unassembled WGS sequence"/>
</dbReference>
<name>A0A5N5QX99_9AGAM</name>
<dbReference type="GO" id="GO:0000387">
    <property type="term" value="P:spliceosomal snRNP assembly"/>
    <property type="evidence" value="ECO:0007669"/>
    <property type="project" value="InterPro"/>
</dbReference>
<proteinExistence type="inferred from homology"/>
<dbReference type="GO" id="GO:0032797">
    <property type="term" value="C:SMN complex"/>
    <property type="evidence" value="ECO:0007669"/>
    <property type="project" value="TreeGrafter"/>
</dbReference>